<comment type="caution">
    <text evidence="1">The sequence shown here is derived from an EMBL/GenBank/DDBJ whole genome shotgun (WGS) entry which is preliminary data.</text>
</comment>
<sequence length="62" mass="7062">MLEQADVLGLYPCGLTTFTDKDPAAFGWRGRVILRQLRAYAALNVFSSMEKERQRLGENNNE</sequence>
<dbReference type="EMBL" id="JACYNN010000014">
    <property type="protein sequence ID" value="MBD8108055.1"/>
    <property type="molecule type" value="Genomic_DNA"/>
</dbReference>
<protein>
    <submittedName>
        <fullName evidence="1">Uncharacterized protein</fullName>
    </submittedName>
</protein>
<evidence type="ECO:0000313" key="2">
    <source>
        <dbReference type="Proteomes" id="UP000661012"/>
    </source>
</evidence>
<gene>
    <name evidence="1" type="ORF">IFT93_16790</name>
</gene>
<name>A0ABR8ZWZ1_9GAMM</name>
<keyword evidence="2" id="KW-1185">Reference proteome</keyword>
<dbReference type="GeneID" id="67478461"/>
<evidence type="ECO:0000313" key="1">
    <source>
        <dbReference type="EMBL" id="MBD8108055.1"/>
    </source>
</evidence>
<dbReference type="Proteomes" id="UP000661012">
    <property type="component" value="Unassembled WGS sequence"/>
</dbReference>
<reference evidence="1 2" key="1">
    <citation type="journal article" date="2020" name="FEMS Microbiol. Ecol.">
        <title>Temporal dynamics of bacterial communities during seed development and maturation.</title>
        <authorList>
            <person name="Chesneau G."/>
            <person name="Torres-Cortes G."/>
            <person name="Briand M."/>
            <person name="Darrasse A."/>
            <person name="Preveaux A."/>
            <person name="Marais C."/>
            <person name="Jacques M.A."/>
            <person name="Shade A."/>
            <person name="Barret M."/>
        </authorList>
    </citation>
    <scope>NUCLEOTIDE SEQUENCE [LARGE SCALE GENOMIC DNA]</scope>
    <source>
        <strain evidence="1 2">CFBP13732</strain>
    </source>
</reference>
<dbReference type="RefSeq" id="WP_137269818.1">
    <property type="nucleotide sequence ID" value="NZ_CP022725.1"/>
</dbReference>
<accession>A0ABR8ZWZ1</accession>
<proteinExistence type="predicted"/>
<organism evidence="1 2">
    <name type="scientific">Erwinia persicina</name>
    <dbReference type="NCBI Taxonomy" id="55211"/>
    <lineage>
        <taxon>Bacteria</taxon>
        <taxon>Pseudomonadati</taxon>
        <taxon>Pseudomonadota</taxon>
        <taxon>Gammaproteobacteria</taxon>
        <taxon>Enterobacterales</taxon>
        <taxon>Erwiniaceae</taxon>
        <taxon>Erwinia</taxon>
    </lineage>
</organism>